<dbReference type="InterPro" id="IPR022383">
    <property type="entry name" value="Lactate/malate_DH_C"/>
</dbReference>
<dbReference type="PANTHER" id="PTHR43128">
    <property type="entry name" value="L-2-HYDROXYCARBOXYLATE DEHYDROGENASE (NAD(P)(+))"/>
    <property type="match status" value="1"/>
</dbReference>
<dbReference type="Gene3D" id="3.90.110.10">
    <property type="entry name" value="Lactate dehydrogenase/glycoside hydrolase, family 4, C-terminal"/>
    <property type="match status" value="1"/>
</dbReference>
<dbReference type="PRINTS" id="PR00086">
    <property type="entry name" value="LLDHDRGNASE"/>
</dbReference>
<dbReference type="Gene3D" id="3.40.50.720">
    <property type="entry name" value="NAD(P)-binding Rossmann-like Domain"/>
    <property type="match status" value="1"/>
</dbReference>
<keyword evidence="3" id="KW-0520">NAD</keyword>
<dbReference type="InterPro" id="IPR018177">
    <property type="entry name" value="L-lactate_DH_AS"/>
</dbReference>
<feature type="domain" description="Lactate/malate dehydrogenase N-terminal" evidence="5">
    <location>
        <begin position="1"/>
        <end position="141"/>
    </location>
</feature>
<keyword evidence="2 4" id="KW-0560">Oxidoreductase</keyword>
<reference evidence="7 8" key="1">
    <citation type="submission" date="2021-06" db="EMBL/GenBank/DDBJ databases">
        <title>Microbial metabolic specificity influences pelagic lipid remineralization.</title>
        <authorList>
            <person name="Behrendt L."/>
            <person name="Hunter J.E."/>
            <person name="Alcolombri U."/>
            <person name="Smriga S."/>
            <person name="Mincer T."/>
            <person name="Lowenstein D.P."/>
            <person name="Peaudecerf F.J."/>
            <person name="Fernandez V.I."/>
            <person name="Fredricks H."/>
            <person name="Almblad H."/>
            <person name="Harrison J.J."/>
            <person name="Stocker R."/>
            <person name="Van Mooy B.A.S."/>
        </authorList>
    </citation>
    <scope>NUCLEOTIDE SEQUENCE [LARGE SCALE GENOMIC DNA]</scope>
    <source>
        <strain evidence="7 8">HP15-B</strain>
    </source>
</reference>
<evidence type="ECO:0000256" key="2">
    <source>
        <dbReference type="ARBA" id="ARBA00023002"/>
    </source>
</evidence>
<evidence type="ECO:0000259" key="6">
    <source>
        <dbReference type="Pfam" id="PF02866"/>
    </source>
</evidence>
<protein>
    <submittedName>
        <fullName evidence="7">Lactate dehydrogenase</fullName>
    </submittedName>
</protein>
<comment type="similarity">
    <text evidence="4">Belongs to the LDH/MDH superfamily.</text>
</comment>
<comment type="function">
    <text evidence="1">Catalyzes the reversible oxidation of malate to oxaloacetate.</text>
</comment>
<dbReference type="RefSeq" id="WP_014577976.1">
    <property type="nucleotide sequence ID" value="NZ_CP076686.1"/>
</dbReference>
<dbReference type="Pfam" id="PF02866">
    <property type="entry name" value="Ldh_1_C"/>
    <property type="match status" value="1"/>
</dbReference>
<dbReference type="EMBL" id="CP076686">
    <property type="protein sequence ID" value="QWV12476.1"/>
    <property type="molecule type" value="Genomic_DNA"/>
</dbReference>
<organism evidence="7 8">
    <name type="scientific">Marinobacter adhaerens</name>
    <dbReference type="NCBI Taxonomy" id="1033846"/>
    <lineage>
        <taxon>Bacteria</taxon>
        <taxon>Pseudomonadati</taxon>
        <taxon>Pseudomonadota</taxon>
        <taxon>Gammaproteobacteria</taxon>
        <taxon>Pseudomonadales</taxon>
        <taxon>Marinobacteraceae</taxon>
        <taxon>Marinobacter</taxon>
    </lineage>
</organism>
<proteinExistence type="inferred from homology"/>
<dbReference type="PANTHER" id="PTHR43128:SF16">
    <property type="entry name" value="L-LACTATE DEHYDROGENASE"/>
    <property type="match status" value="1"/>
</dbReference>
<dbReference type="Proteomes" id="UP000683442">
    <property type="component" value="Chromosome"/>
</dbReference>
<evidence type="ECO:0000256" key="1">
    <source>
        <dbReference type="ARBA" id="ARBA00003966"/>
    </source>
</evidence>
<accession>A0ABX8IIH0</accession>
<evidence type="ECO:0000313" key="8">
    <source>
        <dbReference type="Proteomes" id="UP000683442"/>
    </source>
</evidence>
<dbReference type="InterPro" id="IPR015955">
    <property type="entry name" value="Lactate_DH/Glyco_Ohase_4_C"/>
</dbReference>
<dbReference type="Pfam" id="PF00056">
    <property type="entry name" value="Ldh_1_N"/>
    <property type="match status" value="1"/>
</dbReference>
<dbReference type="InterPro" id="IPR001557">
    <property type="entry name" value="L-lactate/malate_DH"/>
</dbReference>
<sequence>MKVSVIGTGNVGSTLAFVLTLKNIIDELVLVGRSKQSVLGDVLDLRHGQLFVNTPAQVTAGTISDTAGSDVIAVCASVPTPKNMSSRLELAQGNVQLMKELMPELARMSPDCKIVMVSNPVDVLVHYALEFGGFRPNQVIGTGTLVDSSRFRQLLAEELRIHSEDIRAYILGEHGDSQFPAMSCADVGGETLDATPGRYALFERASRAGFEVLKHKGCTNYAVALAAAEIIECIANDSKHTLPVSLRVDGFLGVDDVCLSLPAVVGRNGIERVLHPRLDEKEQAAFLHSANVVREVIASSAPEKEDH</sequence>
<gene>
    <name evidence="7" type="ORF">KQ249_17650</name>
</gene>
<dbReference type="InterPro" id="IPR001236">
    <property type="entry name" value="Lactate/malate_DH_N"/>
</dbReference>
<dbReference type="PIRSF" id="PIRSF000102">
    <property type="entry name" value="Lac_mal_DH"/>
    <property type="match status" value="1"/>
</dbReference>
<dbReference type="PROSITE" id="PS00064">
    <property type="entry name" value="L_LDH"/>
    <property type="match status" value="1"/>
</dbReference>
<evidence type="ECO:0000256" key="4">
    <source>
        <dbReference type="RuleBase" id="RU003369"/>
    </source>
</evidence>
<evidence type="ECO:0000313" key="7">
    <source>
        <dbReference type="EMBL" id="QWV12476.1"/>
    </source>
</evidence>
<name>A0ABX8IIH0_9GAMM</name>
<dbReference type="InterPro" id="IPR036291">
    <property type="entry name" value="NAD(P)-bd_dom_sf"/>
</dbReference>
<dbReference type="SUPFAM" id="SSF51735">
    <property type="entry name" value="NAD(P)-binding Rossmann-fold domains"/>
    <property type="match status" value="1"/>
</dbReference>
<evidence type="ECO:0000256" key="3">
    <source>
        <dbReference type="ARBA" id="ARBA00023027"/>
    </source>
</evidence>
<dbReference type="GeneID" id="78561291"/>
<evidence type="ECO:0000259" key="5">
    <source>
        <dbReference type="Pfam" id="PF00056"/>
    </source>
</evidence>
<dbReference type="SUPFAM" id="SSF56327">
    <property type="entry name" value="LDH C-terminal domain-like"/>
    <property type="match status" value="1"/>
</dbReference>
<keyword evidence="8" id="KW-1185">Reference proteome</keyword>
<feature type="domain" description="Lactate/malate dehydrogenase C-terminal" evidence="6">
    <location>
        <begin position="144"/>
        <end position="298"/>
    </location>
</feature>